<feature type="domain" description="P-type" evidence="8">
    <location>
        <begin position="570"/>
        <end position="621"/>
    </location>
</feature>
<dbReference type="InterPro" id="IPR017853">
    <property type="entry name" value="GH"/>
</dbReference>
<dbReference type="InterPro" id="IPR044913">
    <property type="entry name" value="P_trefoil_dom_sf"/>
</dbReference>
<evidence type="ECO:0000256" key="1">
    <source>
        <dbReference type="ARBA" id="ARBA00001913"/>
    </source>
</evidence>
<dbReference type="Gene3D" id="3.20.20.80">
    <property type="entry name" value="Glycosidases"/>
    <property type="match status" value="1"/>
</dbReference>
<dbReference type="GO" id="GO:0005975">
    <property type="term" value="P:carbohydrate metabolic process"/>
    <property type="evidence" value="ECO:0007669"/>
    <property type="project" value="InterPro"/>
</dbReference>
<evidence type="ECO:0000256" key="5">
    <source>
        <dbReference type="PROSITE-ProRule" id="PRU00779"/>
    </source>
</evidence>
<feature type="region of interest" description="Disordered" evidence="6">
    <location>
        <begin position="627"/>
        <end position="647"/>
    </location>
</feature>
<dbReference type="Proteomes" id="UP000041254">
    <property type="component" value="Unassembled WGS sequence"/>
</dbReference>
<dbReference type="SUPFAM" id="SSF51445">
    <property type="entry name" value="(Trans)glycosidases"/>
    <property type="match status" value="1"/>
</dbReference>
<comment type="cofactor">
    <cofactor evidence="1">
        <name>Ca(2+)</name>
        <dbReference type="ChEBI" id="CHEBI:29108"/>
    </cofactor>
</comment>
<gene>
    <name evidence="9" type="ORF">Vbra_243</name>
</gene>
<comment type="caution">
    <text evidence="5">Lacks conserved residue(s) required for the propagation of feature annotation.</text>
</comment>
<keyword evidence="10" id="KW-1185">Reference proteome</keyword>
<dbReference type="STRING" id="1169540.A0A0G4F6Q5"/>
<dbReference type="SMART" id="SM00642">
    <property type="entry name" value="Aamy"/>
    <property type="match status" value="1"/>
</dbReference>
<organism evidence="9 10">
    <name type="scientific">Vitrella brassicaformis (strain CCMP3155)</name>
    <dbReference type="NCBI Taxonomy" id="1169540"/>
    <lineage>
        <taxon>Eukaryota</taxon>
        <taxon>Sar</taxon>
        <taxon>Alveolata</taxon>
        <taxon>Colpodellida</taxon>
        <taxon>Vitrellaceae</taxon>
        <taxon>Vitrella</taxon>
    </lineage>
</organism>
<dbReference type="SUPFAM" id="SSF57492">
    <property type="entry name" value="Trefoil"/>
    <property type="match status" value="1"/>
</dbReference>
<dbReference type="InterPro" id="IPR006047">
    <property type="entry name" value="GH13_cat_dom"/>
</dbReference>
<keyword evidence="2" id="KW-0479">Metal-binding</keyword>
<dbReference type="VEuPathDB" id="CryptoDB:Vbra_243"/>
<protein>
    <recommendedName>
        <fullName evidence="8">P-type domain-containing protein</fullName>
    </recommendedName>
</protein>
<evidence type="ECO:0000256" key="6">
    <source>
        <dbReference type="SAM" id="MobiDB-lite"/>
    </source>
</evidence>
<feature type="region of interest" description="Disordered" evidence="6">
    <location>
        <begin position="530"/>
        <end position="553"/>
    </location>
</feature>
<dbReference type="PhylomeDB" id="A0A0G4F6Q5"/>
<feature type="compositionally biased region" description="Basic residues" evidence="6">
    <location>
        <begin position="633"/>
        <end position="644"/>
    </location>
</feature>
<dbReference type="GO" id="GO:0046872">
    <property type="term" value="F:metal ion binding"/>
    <property type="evidence" value="ECO:0007669"/>
    <property type="project" value="UniProtKB-KW"/>
</dbReference>
<accession>A0A0G4F6Q5</accession>
<evidence type="ECO:0000259" key="8">
    <source>
        <dbReference type="PROSITE" id="PS51448"/>
    </source>
</evidence>
<evidence type="ECO:0000313" key="9">
    <source>
        <dbReference type="EMBL" id="CEM07935.1"/>
    </source>
</evidence>
<dbReference type="CDD" id="cd00111">
    <property type="entry name" value="Trefoil"/>
    <property type="match status" value="1"/>
</dbReference>
<keyword evidence="3 7" id="KW-0732">Signal</keyword>
<dbReference type="PROSITE" id="PS51448">
    <property type="entry name" value="P_TREFOIL_2"/>
    <property type="match status" value="1"/>
</dbReference>
<sequence>MGLQGRGSLALVFLTALFCASGAPHDQWTSRRVIYQVLTDRFARDPDATGDSCNSGHCQWGNYCGGTYEGILSKLDYIKGMNFNALWISPIPGQIPCGYHGYWTKDWNRYNTFFGDANGDELKRMTDQLHSEDIWVMLDIVANHNGPGVYNASPPSSWPFDRREHYHPPCQIDWNRQESIERCWLVNLPDLNTEDWFVQDFLIDWVAQQVDRFGFDGLRIDTTPYVPKWFWQRMVQRLPGTYTLGEVLIGGRALSYFAKYQYDEHDGGRVLDAVLNYPLYWALINSFQRRQSLWGVANILRQIQDTFRDVASLGVFIDCHDQDRFLLHEPSHTLYQNALTFVLTTTGVPIIYYGTEQGMTQSPDASYGDDNRRREALWKVGYNTEHPLYHFLARLNLLRTLGVFDGAQRELWVLNEIYFFARGERVLVVTANIGDGRSFDINLPPDNIPQAFRGQRYFCDLLKLRGSAVLAFFSNINNTPISTPPAAFLQTSSAVREATWEGQALTTNETKRDYMLRTIAVAKGESMASQSESEGSAFEPFLPPSQKPRNHTREELVRAETPLAPFVNPLACVGPDELKLPCGPSPGEASQPSADACMAAGCCFGLPLNDWDFVPYCFHPMVPSLINAPPPPRPRRNPTQRGHRVGQGACREMPHGVSGGFHVHIKGGMPQIWMAMPREAAVSK</sequence>
<name>A0A0G4F6Q5_VITBC</name>
<dbReference type="OrthoDB" id="410290at2759"/>
<dbReference type="PANTHER" id="PTHR10357:SF215">
    <property type="entry name" value="ALPHA-AMYLASE 1"/>
    <property type="match status" value="1"/>
</dbReference>
<dbReference type="PANTHER" id="PTHR10357">
    <property type="entry name" value="ALPHA-AMYLASE FAMILY MEMBER"/>
    <property type="match status" value="1"/>
</dbReference>
<dbReference type="AlphaFoldDB" id="A0A0G4F6Q5"/>
<reference evidence="9 10" key="1">
    <citation type="submission" date="2014-11" db="EMBL/GenBank/DDBJ databases">
        <authorList>
            <person name="Zhu J."/>
            <person name="Qi W."/>
            <person name="Song R."/>
        </authorList>
    </citation>
    <scope>NUCLEOTIDE SEQUENCE [LARGE SCALE GENOMIC DNA]</scope>
</reference>
<proteinExistence type="predicted"/>
<evidence type="ECO:0000256" key="3">
    <source>
        <dbReference type="ARBA" id="ARBA00022729"/>
    </source>
</evidence>
<evidence type="ECO:0000256" key="2">
    <source>
        <dbReference type="ARBA" id="ARBA00022723"/>
    </source>
</evidence>
<evidence type="ECO:0000313" key="10">
    <source>
        <dbReference type="Proteomes" id="UP000041254"/>
    </source>
</evidence>
<dbReference type="Pfam" id="PF00128">
    <property type="entry name" value="Alpha-amylase"/>
    <property type="match status" value="1"/>
</dbReference>
<dbReference type="Gene3D" id="4.10.110.10">
    <property type="entry name" value="Spasmolytic Protein, domain 1"/>
    <property type="match status" value="1"/>
</dbReference>
<keyword evidence="4" id="KW-1015">Disulfide bond</keyword>
<feature type="signal peptide" evidence="7">
    <location>
        <begin position="1"/>
        <end position="22"/>
    </location>
</feature>
<evidence type="ECO:0000256" key="4">
    <source>
        <dbReference type="ARBA" id="ARBA00023157"/>
    </source>
</evidence>
<dbReference type="InterPro" id="IPR000519">
    <property type="entry name" value="P_trefoil_dom"/>
</dbReference>
<dbReference type="EMBL" id="CDMY01000381">
    <property type="protein sequence ID" value="CEM07935.1"/>
    <property type="molecule type" value="Genomic_DNA"/>
</dbReference>
<dbReference type="InParanoid" id="A0A0G4F6Q5"/>
<evidence type="ECO:0000256" key="7">
    <source>
        <dbReference type="SAM" id="SignalP"/>
    </source>
</evidence>
<feature type="chain" id="PRO_5005188375" description="P-type domain-containing protein" evidence="7">
    <location>
        <begin position="23"/>
        <end position="684"/>
    </location>
</feature>